<gene>
    <name evidence="2" type="ORF">Q75_04590</name>
</gene>
<reference evidence="2 3" key="1">
    <citation type="journal article" date="2016" name="Front. Microbiol.">
        <title>Microevolution Analysis of Bacillus coahuilensis Unveils Differences in Phosphorus Acquisition Strategies and Their Regulation.</title>
        <authorList>
            <person name="Gomez-Lunar Z."/>
            <person name="Hernandez-Gonzalez I."/>
            <person name="Rodriguez-Torres M.D."/>
            <person name="Souza V."/>
            <person name="Olmedo-Alvarez G."/>
        </authorList>
    </citation>
    <scope>NUCLEOTIDE SEQUENCE [LARGE SCALE GENOMIC DNA]</scope>
    <source>
        <strain evidence="3">p1.1.43</strain>
    </source>
</reference>
<evidence type="ECO:0000313" key="2">
    <source>
        <dbReference type="EMBL" id="KUP07514.1"/>
    </source>
</evidence>
<feature type="domain" description="DUF2268" evidence="1">
    <location>
        <begin position="63"/>
        <end position="246"/>
    </location>
</feature>
<sequence length="251" mass="30060">MAVRDTREWLKNDWQRPEKYLKQIVDREKAEKQIQFYLQNFGMYRPSQYSQEKIDQFLDEKYWEYVSLFERKYKAKWKGKSVPIYIFPYQSQVNGMGGVTFSDKLFLFLPLGLSKQKLEALFVHEYHHSVRLKNLNKKMEDFTLLDSIIMEGLAESAVEEYCGTKYVAEWCHKYSEKDLTRFWSKMIKPNKSVTREDTMHDRILFGKGFLPTMAGYAVGYKLIQRYLKEHPTVLTLDLLEVDSQEFFREVL</sequence>
<organism evidence="2 3">
    <name type="scientific">Bacillus coahuilensis p1.1.43</name>
    <dbReference type="NCBI Taxonomy" id="1150625"/>
    <lineage>
        <taxon>Bacteria</taxon>
        <taxon>Bacillati</taxon>
        <taxon>Bacillota</taxon>
        <taxon>Bacilli</taxon>
        <taxon>Bacillales</taxon>
        <taxon>Bacillaceae</taxon>
        <taxon>Bacillus</taxon>
    </lineage>
</organism>
<dbReference type="InterPro" id="IPR018728">
    <property type="entry name" value="DUF2268"/>
</dbReference>
<dbReference type="Proteomes" id="UP000074108">
    <property type="component" value="Unassembled WGS sequence"/>
</dbReference>
<protein>
    <recommendedName>
        <fullName evidence="1">DUF2268 domain-containing protein</fullName>
    </recommendedName>
</protein>
<dbReference type="STRING" id="1150625.Q75_04590"/>
<evidence type="ECO:0000313" key="3">
    <source>
        <dbReference type="Proteomes" id="UP000074108"/>
    </source>
</evidence>
<accession>A0A147K9Z6</accession>
<comment type="caution">
    <text evidence="2">The sequence shown here is derived from an EMBL/GenBank/DDBJ whole genome shotgun (WGS) entry which is preliminary data.</text>
</comment>
<evidence type="ECO:0000259" key="1">
    <source>
        <dbReference type="Pfam" id="PF10026"/>
    </source>
</evidence>
<dbReference type="Pfam" id="PF10026">
    <property type="entry name" value="DUF2268"/>
    <property type="match status" value="1"/>
</dbReference>
<dbReference type="RefSeq" id="WP_059350556.1">
    <property type="nucleotide sequence ID" value="NZ_LDYG01000021.1"/>
</dbReference>
<dbReference type="EMBL" id="LDYG01000021">
    <property type="protein sequence ID" value="KUP07514.1"/>
    <property type="molecule type" value="Genomic_DNA"/>
</dbReference>
<dbReference type="OrthoDB" id="2449457at2"/>
<proteinExistence type="predicted"/>
<dbReference type="AlphaFoldDB" id="A0A147K9Z6"/>
<dbReference type="PATRIC" id="fig|1150625.3.peg.961"/>
<name>A0A147K9Z6_9BACI</name>
<keyword evidence="3" id="KW-1185">Reference proteome</keyword>